<dbReference type="Gene3D" id="3.40.50.1010">
    <property type="entry name" value="5'-nuclease"/>
    <property type="match status" value="1"/>
</dbReference>
<reference evidence="2 3" key="1">
    <citation type="submission" date="2024-01" db="EMBL/GenBank/DDBJ databases">
        <title>Multi-omics insights into the function and evolution of sodium benzoate biodegradation pathways in Benzoatithermus flavus gen. nov., sp. nov. from hot spring.</title>
        <authorList>
            <person name="Hu C.-J."/>
            <person name="Li W.-J."/>
        </authorList>
    </citation>
    <scope>NUCLEOTIDE SEQUENCE [LARGE SCALE GENOMIC DNA]</scope>
    <source>
        <strain evidence="2 3">SYSU G07066</strain>
    </source>
</reference>
<proteinExistence type="predicted"/>
<organism evidence="2 3">
    <name type="scientific">Benzoatithermus flavus</name>
    <dbReference type="NCBI Taxonomy" id="3108223"/>
    <lineage>
        <taxon>Bacteria</taxon>
        <taxon>Pseudomonadati</taxon>
        <taxon>Pseudomonadota</taxon>
        <taxon>Alphaproteobacteria</taxon>
        <taxon>Geminicoccales</taxon>
        <taxon>Geminicoccaceae</taxon>
        <taxon>Benzoatithermus</taxon>
    </lineage>
</organism>
<dbReference type="Proteomes" id="UP001375743">
    <property type="component" value="Unassembled WGS sequence"/>
</dbReference>
<dbReference type="EMBL" id="JBBLZC010000006">
    <property type="protein sequence ID" value="MEK0083072.1"/>
    <property type="molecule type" value="Genomic_DNA"/>
</dbReference>
<feature type="domain" description="PIN" evidence="1">
    <location>
        <begin position="2"/>
        <end position="113"/>
    </location>
</feature>
<dbReference type="SUPFAM" id="SSF88723">
    <property type="entry name" value="PIN domain-like"/>
    <property type="match status" value="1"/>
</dbReference>
<accession>A0ABU8XSX0</accession>
<name>A0ABU8XSX0_9PROT</name>
<sequence length="148" mass="16477">MTLDADILVYALQADDDRHGSARAIVARAIAGDCVQTLQSLAECFHALVRERRLPPERARSEVEALRRNLPVEAAAPEDLERAMWAVTRHQLSFWDAMLWATARRAGCRLILSEHVHDGRDLDGVMFVNPFDPASAKLLDLALPPLEA</sequence>
<dbReference type="Pfam" id="PF01850">
    <property type="entry name" value="PIN"/>
    <property type="match status" value="1"/>
</dbReference>
<evidence type="ECO:0000313" key="3">
    <source>
        <dbReference type="Proteomes" id="UP001375743"/>
    </source>
</evidence>
<dbReference type="InterPro" id="IPR029060">
    <property type="entry name" value="PIN-like_dom_sf"/>
</dbReference>
<evidence type="ECO:0000259" key="1">
    <source>
        <dbReference type="Pfam" id="PF01850"/>
    </source>
</evidence>
<keyword evidence="3" id="KW-1185">Reference proteome</keyword>
<evidence type="ECO:0000313" key="2">
    <source>
        <dbReference type="EMBL" id="MEK0083072.1"/>
    </source>
</evidence>
<dbReference type="CDD" id="cd18692">
    <property type="entry name" value="PIN_VapC-like"/>
    <property type="match status" value="1"/>
</dbReference>
<gene>
    <name evidence="2" type="ORF">U1T56_07910</name>
</gene>
<protein>
    <submittedName>
        <fullName evidence="2">PIN domain-containing protein</fullName>
    </submittedName>
</protein>
<comment type="caution">
    <text evidence="2">The sequence shown here is derived from an EMBL/GenBank/DDBJ whole genome shotgun (WGS) entry which is preliminary data.</text>
</comment>
<dbReference type="InterPro" id="IPR002716">
    <property type="entry name" value="PIN_dom"/>
</dbReference>